<keyword evidence="8" id="KW-0811">Translocation</keyword>
<evidence type="ECO:0000256" key="10">
    <source>
        <dbReference type="ARBA" id="ARBA00023136"/>
    </source>
</evidence>
<comment type="caution">
    <text evidence="13">The sequence shown here is derived from an EMBL/GenBank/DDBJ whole genome shotgun (WGS) entry which is preliminary data.</text>
</comment>
<evidence type="ECO:0000256" key="1">
    <source>
        <dbReference type="ARBA" id="ARBA00004572"/>
    </source>
</evidence>
<sequence length="165" mass="17271">MVQLVEVEDEHFQQPQVGPDEDEEDFTDTDSEISTESNYDPTDETLADRLAALRDVVPATARGWIHQQYETTASAVRTALSFAGRAAWTVSVSALLVGVPFALAYGEDQNFAAMEQEQRMRELGGEVLGGGEGGAGGAKPGMTPEEIGAALGGGAAGKAEAKAAL</sequence>
<comment type="subcellular location">
    <subcellularLocation>
        <location evidence="1">Mitochondrion outer membrane</location>
        <topology evidence="1">Single-pass membrane protein</topology>
    </subcellularLocation>
</comment>
<keyword evidence="9" id="KW-0496">Mitochondrion</keyword>
<evidence type="ECO:0000256" key="5">
    <source>
        <dbReference type="ARBA" id="ARBA00022787"/>
    </source>
</evidence>
<name>A0AAE0HGG6_9PEZI</name>
<dbReference type="Pfam" id="PF04281">
    <property type="entry name" value="Tom22"/>
    <property type="match status" value="1"/>
</dbReference>
<keyword evidence="5" id="KW-1000">Mitochondrion outer membrane</keyword>
<dbReference type="InterPro" id="IPR005683">
    <property type="entry name" value="Tom22"/>
</dbReference>
<dbReference type="GO" id="GO:0006886">
    <property type="term" value="P:intracellular protein transport"/>
    <property type="evidence" value="ECO:0007669"/>
    <property type="project" value="InterPro"/>
</dbReference>
<keyword evidence="10" id="KW-0472">Membrane</keyword>
<evidence type="ECO:0000313" key="14">
    <source>
        <dbReference type="Proteomes" id="UP001278766"/>
    </source>
</evidence>
<evidence type="ECO:0000256" key="12">
    <source>
        <dbReference type="SAM" id="MobiDB-lite"/>
    </source>
</evidence>
<dbReference type="EMBL" id="JAUEPN010000004">
    <property type="protein sequence ID" value="KAK3295752.1"/>
    <property type="molecule type" value="Genomic_DNA"/>
</dbReference>
<comment type="similarity">
    <text evidence="2">Belongs to the Tom22 family.</text>
</comment>
<evidence type="ECO:0000256" key="4">
    <source>
        <dbReference type="ARBA" id="ARBA00022692"/>
    </source>
</evidence>
<feature type="compositionally biased region" description="Gly residues" evidence="12">
    <location>
        <begin position="126"/>
        <end position="139"/>
    </location>
</feature>
<dbReference type="GeneID" id="87845013"/>
<evidence type="ECO:0000256" key="2">
    <source>
        <dbReference type="ARBA" id="ARBA00009874"/>
    </source>
</evidence>
<proteinExistence type="inferred from homology"/>
<dbReference type="RefSeq" id="XP_062659266.1">
    <property type="nucleotide sequence ID" value="XM_062808065.1"/>
</dbReference>
<reference evidence="13" key="1">
    <citation type="journal article" date="2023" name="Mol. Phylogenet. Evol.">
        <title>Genome-scale phylogeny and comparative genomics of the fungal order Sordariales.</title>
        <authorList>
            <person name="Hensen N."/>
            <person name="Bonometti L."/>
            <person name="Westerberg I."/>
            <person name="Brannstrom I.O."/>
            <person name="Guillou S."/>
            <person name="Cros-Aarteil S."/>
            <person name="Calhoun S."/>
            <person name="Haridas S."/>
            <person name="Kuo A."/>
            <person name="Mondo S."/>
            <person name="Pangilinan J."/>
            <person name="Riley R."/>
            <person name="LaButti K."/>
            <person name="Andreopoulos B."/>
            <person name="Lipzen A."/>
            <person name="Chen C."/>
            <person name="Yan M."/>
            <person name="Daum C."/>
            <person name="Ng V."/>
            <person name="Clum A."/>
            <person name="Steindorff A."/>
            <person name="Ohm R.A."/>
            <person name="Martin F."/>
            <person name="Silar P."/>
            <person name="Natvig D.O."/>
            <person name="Lalanne C."/>
            <person name="Gautier V."/>
            <person name="Ament-Velasquez S.L."/>
            <person name="Kruys A."/>
            <person name="Hutchinson M.I."/>
            <person name="Powell A.J."/>
            <person name="Barry K."/>
            <person name="Miller A.N."/>
            <person name="Grigoriev I.V."/>
            <person name="Debuchy R."/>
            <person name="Gladieux P."/>
            <person name="Hiltunen Thoren M."/>
            <person name="Johannesson H."/>
        </authorList>
    </citation>
    <scope>NUCLEOTIDE SEQUENCE</scope>
    <source>
        <strain evidence="13">CBS 168.71</strain>
    </source>
</reference>
<keyword evidence="11 13" id="KW-0675">Receptor</keyword>
<dbReference type="CDD" id="cd22884">
    <property type="entry name" value="TOM22"/>
    <property type="match status" value="1"/>
</dbReference>
<evidence type="ECO:0000256" key="8">
    <source>
        <dbReference type="ARBA" id="ARBA00023010"/>
    </source>
</evidence>
<feature type="region of interest" description="Disordered" evidence="12">
    <location>
        <begin position="1"/>
        <end position="41"/>
    </location>
</feature>
<dbReference type="PANTHER" id="PTHR12504">
    <property type="entry name" value="MITOCHONDRIAL IMPORT RECEPTOR SUBUNIT TOM22"/>
    <property type="match status" value="1"/>
</dbReference>
<dbReference type="PANTHER" id="PTHR12504:SF0">
    <property type="entry name" value="MITOCHONDRIAL IMPORT RECEPTOR SUBUNIT TOM22 HOMOLOG"/>
    <property type="match status" value="1"/>
</dbReference>
<gene>
    <name evidence="13" type="ORF">B0H64DRAFT_474658</name>
</gene>
<reference evidence="13" key="2">
    <citation type="submission" date="2023-06" db="EMBL/GenBank/DDBJ databases">
        <authorList>
            <consortium name="Lawrence Berkeley National Laboratory"/>
            <person name="Haridas S."/>
            <person name="Hensen N."/>
            <person name="Bonometti L."/>
            <person name="Westerberg I."/>
            <person name="Brannstrom I.O."/>
            <person name="Guillou S."/>
            <person name="Cros-Aarteil S."/>
            <person name="Calhoun S."/>
            <person name="Kuo A."/>
            <person name="Mondo S."/>
            <person name="Pangilinan J."/>
            <person name="Riley R."/>
            <person name="Labutti K."/>
            <person name="Andreopoulos B."/>
            <person name="Lipzen A."/>
            <person name="Chen C."/>
            <person name="Yanf M."/>
            <person name="Daum C."/>
            <person name="Ng V."/>
            <person name="Clum A."/>
            <person name="Steindorff A."/>
            <person name="Ohm R."/>
            <person name="Martin F."/>
            <person name="Silar P."/>
            <person name="Natvig D."/>
            <person name="Lalanne C."/>
            <person name="Gautier V."/>
            <person name="Ament-Velasquez S.L."/>
            <person name="Kruys A."/>
            <person name="Hutchinson M.I."/>
            <person name="Powell A.J."/>
            <person name="Barry K."/>
            <person name="Miller A.N."/>
            <person name="Grigoriev I.V."/>
            <person name="Debuchy R."/>
            <person name="Gladieux P."/>
            <person name="Thoren M.H."/>
            <person name="Johannesson H."/>
        </authorList>
    </citation>
    <scope>NUCLEOTIDE SEQUENCE</scope>
    <source>
        <strain evidence="13">CBS 168.71</strain>
    </source>
</reference>
<protein>
    <submittedName>
        <fullName evidence="13">Mitochondrial import receptor subunit Tom22-domain-containing protein</fullName>
    </submittedName>
</protein>
<dbReference type="Proteomes" id="UP001278766">
    <property type="component" value="Unassembled WGS sequence"/>
</dbReference>
<organism evidence="13 14">
    <name type="scientific">Chaetomium fimeti</name>
    <dbReference type="NCBI Taxonomy" id="1854472"/>
    <lineage>
        <taxon>Eukaryota</taxon>
        <taxon>Fungi</taxon>
        <taxon>Dikarya</taxon>
        <taxon>Ascomycota</taxon>
        <taxon>Pezizomycotina</taxon>
        <taxon>Sordariomycetes</taxon>
        <taxon>Sordariomycetidae</taxon>
        <taxon>Sordariales</taxon>
        <taxon>Chaetomiaceae</taxon>
        <taxon>Chaetomium</taxon>
    </lineage>
</organism>
<keyword evidence="6" id="KW-0653">Protein transport</keyword>
<evidence type="ECO:0000256" key="7">
    <source>
        <dbReference type="ARBA" id="ARBA00022989"/>
    </source>
</evidence>
<evidence type="ECO:0000256" key="6">
    <source>
        <dbReference type="ARBA" id="ARBA00022927"/>
    </source>
</evidence>
<dbReference type="AlphaFoldDB" id="A0AAE0HGG6"/>
<evidence type="ECO:0000256" key="9">
    <source>
        <dbReference type="ARBA" id="ARBA00023128"/>
    </source>
</evidence>
<evidence type="ECO:0000313" key="13">
    <source>
        <dbReference type="EMBL" id="KAK3295752.1"/>
    </source>
</evidence>
<evidence type="ECO:0000256" key="11">
    <source>
        <dbReference type="ARBA" id="ARBA00023170"/>
    </source>
</evidence>
<accession>A0AAE0HGG6</accession>
<keyword evidence="3" id="KW-0813">Transport</keyword>
<keyword evidence="4" id="KW-0812">Transmembrane</keyword>
<feature type="region of interest" description="Disordered" evidence="12">
    <location>
        <begin position="126"/>
        <end position="165"/>
    </location>
</feature>
<keyword evidence="14" id="KW-1185">Reference proteome</keyword>
<dbReference type="GO" id="GO:0005741">
    <property type="term" value="C:mitochondrial outer membrane"/>
    <property type="evidence" value="ECO:0007669"/>
    <property type="project" value="UniProtKB-SubCell"/>
</dbReference>
<feature type="compositionally biased region" description="Acidic residues" evidence="12">
    <location>
        <begin position="19"/>
        <end position="33"/>
    </location>
</feature>
<evidence type="ECO:0000256" key="3">
    <source>
        <dbReference type="ARBA" id="ARBA00022448"/>
    </source>
</evidence>
<keyword evidence="7" id="KW-1133">Transmembrane helix</keyword>